<organism evidence="2">
    <name type="scientific">uncultured Eubacteriales bacterium</name>
    <dbReference type="NCBI Taxonomy" id="172733"/>
    <lineage>
        <taxon>Bacteria</taxon>
        <taxon>Bacillati</taxon>
        <taxon>Bacillota</taxon>
        <taxon>Clostridia</taxon>
        <taxon>Eubacteriales</taxon>
        <taxon>environmental samples</taxon>
    </lineage>
</organism>
<proteinExistence type="predicted"/>
<accession>A0A212JVV5</accession>
<evidence type="ECO:0000313" key="2">
    <source>
        <dbReference type="EMBL" id="SBW03533.1"/>
    </source>
</evidence>
<feature type="transmembrane region" description="Helical" evidence="1">
    <location>
        <begin position="28"/>
        <end position="48"/>
    </location>
</feature>
<sequence length="128" mass="12991">MTDILKLAAVAIIAAICAVVVKKNVQELGLVLALAAGVILLSYALGAIQSVRDLLDMLADTAGLEPAVLAPVIKTVGIAIVTHVSAEVCRDAKEGGLASFLETAGAACALFVALPLVRAVLDMVMGLL</sequence>
<keyword evidence="1" id="KW-0812">Transmembrane</keyword>
<dbReference type="AlphaFoldDB" id="A0A212JVV5"/>
<feature type="transmembrane region" description="Helical" evidence="1">
    <location>
        <begin position="68"/>
        <end position="88"/>
    </location>
</feature>
<gene>
    <name evidence="2" type="ORF">KL86CLO1_11791</name>
</gene>
<feature type="transmembrane region" description="Helical" evidence="1">
    <location>
        <begin position="100"/>
        <end position="121"/>
    </location>
</feature>
<reference evidence="2" key="1">
    <citation type="submission" date="2016-04" db="EMBL/GenBank/DDBJ databases">
        <authorList>
            <person name="Evans L.H."/>
            <person name="Alamgir A."/>
            <person name="Owens N."/>
            <person name="Weber N.D."/>
            <person name="Virtaneva K."/>
            <person name="Barbian K."/>
            <person name="Babar A."/>
            <person name="Rosenke K."/>
        </authorList>
    </citation>
    <scope>NUCLEOTIDE SEQUENCE</scope>
    <source>
        <strain evidence="2">86</strain>
    </source>
</reference>
<dbReference type="Pfam" id="PF06686">
    <property type="entry name" value="SpoIIIAC"/>
    <property type="match status" value="2"/>
</dbReference>
<feature type="transmembrane region" description="Helical" evidence="1">
    <location>
        <begin position="6"/>
        <end position="21"/>
    </location>
</feature>
<protein>
    <submittedName>
        <fullName evidence="2">Stage III sporulation protein AD</fullName>
    </submittedName>
</protein>
<keyword evidence="1" id="KW-1133">Transmembrane helix</keyword>
<dbReference type="EMBL" id="FLUN01000001">
    <property type="protein sequence ID" value="SBW03533.1"/>
    <property type="molecule type" value="Genomic_DNA"/>
</dbReference>
<dbReference type="InterPro" id="IPR025664">
    <property type="entry name" value="Spore_III_AC/AD"/>
</dbReference>
<keyword evidence="1" id="KW-0472">Membrane</keyword>
<evidence type="ECO:0000256" key="1">
    <source>
        <dbReference type="SAM" id="Phobius"/>
    </source>
</evidence>
<name>A0A212JVV5_9FIRM</name>